<protein>
    <submittedName>
        <fullName evidence="11">Unnamed protein product</fullName>
    </submittedName>
</protein>
<sequence>MRTTKGMQVVAGVLALVVCIGSGSSSETDMLLERRATSRLSRTLEMIRRGEVIDPVESLEMMYPVNGSVEHFPVQLTPRVNVRAGETELFMELYNGLSICFDMSNMTLPCFKLDEPWVKGGDWPVGHYTLQAYFSDIDRNGNPTGERHLPTLPISFSVVTDDAYAAFTAEFMHTRQPKYRVGYNISLVDWASQQQKQRRGEILSRLKQDHVSPLLSKVGHGMRADKEDLVLLIGVKTAVRTNFALRQAIRETWASKVTLPPDVKVLFVGCRASVNASDGSKVDSLKLHQEQRKLREAIALEKLVYRDMLTDELDCDDSYLDLANKVKEFLHVAVTQYRHAQFVMIADDDVYVRADKLVKRFKRMGPQTRYFSGQVPSIQNARKNVANRDPYSPHSLSFEQYPLSELPPMAMGAYYFMSMDCARFISKNRGRLRSLNGVDDITIPLWMLATQVHVKHEDDLGFLRGEPCSNRFVAFGDLSPLSLREVHSNLQENRSFCHGFDKQLWLKTTRHDPDKKEYRMLPWYPENLQFGFELQNVSSVDMLHVTSIVSTQNRAGVKVSYFPSNETFTEFSHRVCAEARLSFPAAANATSCSDLAILLKLQLSERLQALGKMDIPPFDV</sequence>
<reference evidence="11" key="1">
    <citation type="submission" date="2023-04" db="EMBL/GenBank/DDBJ databases">
        <title>Phytophthora lilii NBRC 32176.</title>
        <authorList>
            <person name="Ichikawa N."/>
            <person name="Sato H."/>
            <person name="Tonouchi N."/>
        </authorList>
    </citation>
    <scope>NUCLEOTIDE SEQUENCE</scope>
    <source>
        <strain evidence="11">NBRC 32176</strain>
    </source>
</reference>
<feature type="chain" id="PRO_5040914272" evidence="10">
    <location>
        <begin position="26"/>
        <end position="620"/>
    </location>
</feature>
<evidence type="ECO:0000313" key="11">
    <source>
        <dbReference type="EMBL" id="GMF19917.1"/>
    </source>
</evidence>
<dbReference type="OrthoDB" id="202235at2759"/>
<evidence type="ECO:0000256" key="1">
    <source>
        <dbReference type="ARBA" id="ARBA00004323"/>
    </source>
</evidence>
<dbReference type="Pfam" id="PF01762">
    <property type="entry name" value="Galactosyl_T"/>
    <property type="match status" value="1"/>
</dbReference>
<keyword evidence="12" id="KW-1185">Reference proteome</keyword>
<evidence type="ECO:0000256" key="5">
    <source>
        <dbReference type="ARBA" id="ARBA00022692"/>
    </source>
</evidence>
<keyword evidence="5" id="KW-0812">Transmembrane</keyword>
<keyword evidence="6" id="KW-0735">Signal-anchor</keyword>
<evidence type="ECO:0000256" key="9">
    <source>
        <dbReference type="ARBA" id="ARBA00023136"/>
    </source>
</evidence>
<evidence type="ECO:0000256" key="4">
    <source>
        <dbReference type="ARBA" id="ARBA00022679"/>
    </source>
</evidence>
<accession>A0A9W6TUJ4</accession>
<proteinExistence type="inferred from homology"/>
<keyword evidence="7" id="KW-1133">Transmembrane helix</keyword>
<evidence type="ECO:0000256" key="10">
    <source>
        <dbReference type="SAM" id="SignalP"/>
    </source>
</evidence>
<feature type="signal peptide" evidence="10">
    <location>
        <begin position="1"/>
        <end position="25"/>
    </location>
</feature>
<comment type="subcellular location">
    <subcellularLocation>
        <location evidence="1">Golgi apparatus membrane</location>
        <topology evidence="1">Single-pass type II membrane protein</topology>
    </subcellularLocation>
</comment>
<dbReference type="Proteomes" id="UP001165083">
    <property type="component" value="Unassembled WGS sequence"/>
</dbReference>
<dbReference type="GO" id="GO:0016758">
    <property type="term" value="F:hexosyltransferase activity"/>
    <property type="evidence" value="ECO:0007669"/>
    <property type="project" value="InterPro"/>
</dbReference>
<dbReference type="InterPro" id="IPR002659">
    <property type="entry name" value="Glyco_trans_31"/>
</dbReference>
<evidence type="ECO:0000256" key="8">
    <source>
        <dbReference type="ARBA" id="ARBA00023034"/>
    </source>
</evidence>
<keyword evidence="8" id="KW-0333">Golgi apparatus</keyword>
<organism evidence="11 12">
    <name type="scientific">Phytophthora lilii</name>
    <dbReference type="NCBI Taxonomy" id="2077276"/>
    <lineage>
        <taxon>Eukaryota</taxon>
        <taxon>Sar</taxon>
        <taxon>Stramenopiles</taxon>
        <taxon>Oomycota</taxon>
        <taxon>Peronosporomycetes</taxon>
        <taxon>Peronosporales</taxon>
        <taxon>Peronosporaceae</taxon>
        <taxon>Phytophthora</taxon>
    </lineage>
</organism>
<comment type="caution">
    <text evidence="11">The sequence shown here is derived from an EMBL/GenBank/DDBJ whole genome shotgun (WGS) entry which is preliminary data.</text>
</comment>
<keyword evidence="3" id="KW-0328">Glycosyltransferase</keyword>
<dbReference type="PANTHER" id="PTHR11214">
    <property type="entry name" value="BETA-1,3-N-ACETYLGLUCOSAMINYLTRANSFERASE"/>
    <property type="match status" value="1"/>
</dbReference>
<evidence type="ECO:0000256" key="6">
    <source>
        <dbReference type="ARBA" id="ARBA00022968"/>
    </source>
</evidence>
<dbReference type="AlphaFoldDB" id="A0A9W6TUJ4"/>
<dbReference type="PANTHER" id="PTHR11214:SF3">
    <property type="entry name" value="BETA-1,3-GALACTOSYLTRANSFERASE 6"/>
    <property type="match status" value="1"/>
</dbReference>
<evidence type="ECO:0000256" key="2">
    <source>
        <dbReference type="ARBA" id="ARBA00008661"/>
    </source>
</evidence>
<evidence type="ECO:0000256" key="3">
    <source>
        <dbReference type="ARBA" id="ARBA00022676"/>
    </source>
</evidence>
<name>A0A9W6TUJ4_9STRA</name>
<comment type="similarity">
    <text evidence="2">Belongs to the glycosyltransferase 31 family.</text>
</comment>
<keyword evidence="9" id="KW-0472">Membrane</keyword>
<dbReference type="Gene3D" id="3.90.550.50">
    <property type="match status" value="1"/>
</dbReference>
<keyword evidence="10" id="KW-0732">Signal</keyword>
<dbReference type="GO" id="GO:0000139">
    <property type="term" value="C:Golgi membrane"/>
    <property type="evidence" value="ECO:0007669"/>
    <property type="project" value="UniProtKB-SubCell"/>
</dbReference>
<gene>
    <name evidence="11" type="ORF">Plil01_000767000</name>
</gene>
<dbReference type="EMBL" id="BSXW01000358">
    <property type="protein sequence ID" value="GMF19917.1"/>
    <property type="molecule type" value="Genomic_DNA"/>
</dbReference>
<evidence type="ECO:0000313" key="12">
    <source>
        <dbReference type="Proteomes" id="UP001165083"/>
    </source>
</evidence>
<keyword evidence="4" id="KW-0808">Transferase</keyword>
<evidence type="ECO:0000256" key="7">
    <source>
        <dbReference type="ARBA" id="ARBA00022989"/>
    </source>
</evidence>